<keyword evidence="4" id="KW-1185">Reference proteome</keyword>
<dbReference type="InterPro" id="IPR021884">
    <property type="entry name" value="Ice-bd_prot"/>
</dbReference>
<evidence type="ECO:0000313" key="4">
    <source>
        <dbReference type="Proteomes" id="UP001215598"/>
    </source>
</evidence>
<sequence length="250" mass="25387">AIGVVAAVGPAAVNLRTAANYTILAETGITNVPTSAITGAMGVCPIGATAITGFSPLMLDPSGQFSTSSQVTGHIFACNYASPTPSTLTIAIADMGTAFTDAITRTPPNFINLAAGNIGGSILTPGLYSWTTGVTINSSITLLGGATDTWIFQVNGTLTIANGVQMILVGGARAVNIVWATAGAVTAGTSSHLEGVFLGKTGITLKTGATANSRLLAQTLVALQQVHRVFLFALVKFRLIISHLQVTVTA</sequence>
<dbReference type="Pfam" id="PF11999">
    <property type="entry name" value="Ice_binding"/>
    <property type="match status" value="1"/>
</dbReference>
<evidence type="ECO:0000313" key="3">
    <source>
        <dbReference type="EMBL" id="KAJ7703410.1"/>
    </source>
</evidence>
<evidence type="ECO:0000256" key="1">
    <source>
        <dbReference type="ARBA" id="ARBA00005445"/>
    </source>
</evidence>
<gene>
    <name evidence="3" type="ORF">B0H16DRAFT_1347156</name>
</gene>
<reference evidence="3" key="1">
    <citation type="submission" date="2023-03" db="EMBL/GenBank/DDBJ databases">
        <title>Massive genome expansion in bonnet fungi (Mycena s.s.) driven by repeated elements and novel gene families across ecological guilds.</title>
        <authorList>
            <consortium name="Lawrence Berkeley National Laboratory"/>
            <person name="Harder C.B."/>
            <person name="Miyauchi S."/>
            <person name="Viragh M."/>
            <person name="Kuo A."/>
            <person name="Thoen E."/>
            <person name="Andreopoulos B."/>
            <person name="Lu D."/>
            <person name="Skrede I."/>
            <person name="Drula E."/>
            <person name="Henrissat B."/>
            <person name="Morin E."/>
            <person name="Kohler A."/>
            <person name="Barry K."/>
            <person name="LaButti K."/>
            <person name="Morin E."/>
            <person name="Salamov A."/>
            <person name="Lipzen A."/>
            <person name="Mereny Z."/>
            <person name="Hegedus B."/>
            <person name="Baldrian P."/>
            <person name="Stursova M."/>
            <person name="Weitz H."/>
            <person name="Taylor A."/>
            <person name="Grigoriev I.V."/>
            <person name="Nagy L.G."/>
            <person name="Martin F."/>
            <person name="Kauserud H."/>
        </authorList>
    </citation>
    <scope>NUCLEOTIDE SEQUENCE</scope>
    <source>
        <strain evidence="3">CBHHK182m</strain>
    </source>
</reference>
<accession>A0AAD7GQJ1</accession>
<dbReference type="EMBL" id="JARKIB010000502">
    <property type="protein sequence ID" value="KAJ7703410.1"/>
    <property type="molecule type" value="Genomic_DNA"/>
</dbReference>
<keyword evidence="2" id="KW-0732">Signal</keyword>
<evidence type="ECO:0000256" key="2">
    <source>
        <dbReference type="ARBA" id="ARBA00022729"/>
    </source>
</evidence>
<name>A0AAD7GQJ1_9AGAR</name>
<dbReference type="Proteomes" id="UP001215598">
    <property type="component" value="Unassembled WGS sequence"/>
</dbReference>
<comment type="similarity">
    <text evidence="1">Belongs to the ice-binding protein family.</text>
</comment>
<dbReference type="AlphaFoldDB" id="A0AAD7GQJ1"/>
<proteinExistence type="inferred from homology"/>
<comment type="caution">
    <text evidence="3">The sequence shown here is derived from an EMBL/GenBank/DDBJ whole genome shotgun (WGS) entry which is preliminary data.</text>
</comment>
<organism evidence="3 4">
    <name type="scientific">Mycena metata</name>
    <dbReference type="NCBI Taxonomy" id="1033252"/>
    <lineage>
        <taxon>Eukaryota</taxon>
        <taxon>Fungi</taxon>
        <taxon>Dikarya</taxon>
        <taxon>Basidiomycota</taxon>
        <taxon>Agaricomycotina</taxon>
        <taxon>Agaricomycetes</taxon>
        <taxon>Agaricomycetidae</taxon>
        <taxon>Agaricales</taxon>
        <taxon>Marasmiineae</taxon>
        <taxon>Mycenaceae</taxon>
        <taxon>Mycena</taxon>
    </lineage>
</organism>
<protein>
    <submittedName>
        <fullName evidence="3">Antifreeze protein</fullName>
    </submittedName>
</protein>
<feature type="non-terminal residue" evidence="3">
    <location>
        <position position="250"/>
    </location>
</feature>